<dbReference type="GO" id="GO:0005886">
    <property type="term" value="C:plasma membrane"/>
    <property type="evidence" value="ECO:0007669"/>
    <property type="project" value="UniProtKB-SubCell"/>
</dbReference>
<evidence type="ECO:0000256" key="1">
    <source>
        <dbReference type="ARBA" id="ARBA00004651"/>
    </source>
</evidence>
<dbReference type="GO" id="GO:0022857">
    <property type="term" value="F:transmembrane transporter activity"/>
    <property type="evidence" value="ECO:0007669"/>
    <property type="project" value="TreeGrafter"/>
</dbReference>
<evidence type="ECO:0000256" key="2">
    <source>
        <dbReference type="ARBA" id="ARBA00022475"/>
    </source>
</evidence>
<evidence type="ECO:0000256" key="4">
    <source>
        <dbReference type="ARBA" id="ARBA00022989"/>
    </source>
</evidence>
<evidence type="ECO:0000259" key="8">
    <source>
        <dbReference type="Pfam" id="PF12704"/>
    </source>
</evidence>
<name>A0A5B8V1H6_9SPHI</name>
<dbReference type="PANTHER" id="PTHR30572">
    <property type="entry name" value="MEMBRANE COMPONENT OF TRANSPORTER-RELATED"/>
    <property type="match status" value="1"/>
</dbReference>
<feature type="transmembrane region" description="Helical" evidence="6">
    <location>
        <begin position="425"/>
        <end position="445"/>
    </location>
</feature>
<dbReference type="Pfam" id="PF12704">
    <property type="entry name" value="MacB_PCD"/>
    <property type="match status" value="2"/>
</dbReference>
<feature type="transmembrane region" description="Helical" evidence="6">
    <location>
        <begin position="669"/>
        <end position="693"/>
    </location>
</feature>
<evidence type="ECO:0000313" key="9">
    <source>
        <dbReference type="EMBL" id="QEC65377.1"/>
    </source>
</evidence>
<feature type="transmembrane region" description="Helical" evidence="6">
    <location>
        <begin position="721"/>
        <end position="743"/>
    </location>
</feature>
<feature type="domain" description="MacB-like periplasmic core" evidence="8">
    <location>
        <begin position="20"/>
        <end position="241"/>
    </location>
</feature>
<dbReference type="PANTHER" id="PTHR30572:SF18">
    <property type="entry name" value="ABC-TYPE MACROLIDE FAMILY EXPORT SYSTEM PERMEASE COMPONENT 2"/>
    <property type="match status" value="1"/>
</dbReference>
<evidence type="ECO:0000256" key="3">
    <source>
        <dbReference type="ARBA" id="ARBA00022692"/>
    </source>
</evidence>
<sequence>MIKNYFKIAWRNLLKSKVYSSINVLGLACGMAVAMLIGFWMYDELTFNHYHADHEKIAQVMVTQTFNHETGTGNAMAIPLGAELKNKYTSDFKYVTLTSWNFGFVLGVGEKKLTRTGMWVQPDFPKMMGLHMIDGNINALTDPSSMMLSQNVAKAIFGDANPMGKTVRVNNKFDFKVAGIYEDIAKNSTFNDTYILMSWDKYMTTENWFKRAATQWDNHSFQIFVEMNDHVDMAKTSAKIELITQKYVKRSEGNEHLLLHPMDKWRLYSDFENGKIKGGRIQYIWLFGIIGVFVLMLACINFMNLSTARSEKRAKEVGIRKAIGSMRKQLIAQFLSESVLMAGLALVLAIVVTLLSLPVFNSIADKSMSIPWANPVFWLIVILFTLFTGIVSGSYPAFYLSGFNPVKVLKGTFKAGKLAALPRQILVVLQFSISVTIIIGTIIVFKQIQYAKNRPVGYTRQGLITVPMNTPDLFGHFDAIRNDLLNTGVVENMAESSSPTTAVYSNSIGYSWEGKDPATNPLFGTIAVTHDFGKTIGWHIRQGRDFSRDFKSDTAGMILNQSALQLIGFKDPVGKIIHFNDRNYTVVGVIDNMVMQSPYMPVQPTIFMMDYGWANMITIKIKHDAKLTDALTKIGGVFKKYNPGSPFDYQFTDEEYAKKFSDEERIGKLASVLAFIAIFISSLGLFGLASFVAEQRTKEIGVRKVLGASVFNLWGMLSKDFVVLVTISCLIATPVSWFFLAGWLKNYKYHTDISLWIFLVACLGAMVITLLTVSYQSVKAALANPVKSLRSE</sequence>
<keyword evidence="4 6" id="KW-1133">Transmembrane helix</keyword>
<feature type="transmembrane region" description="Helical" evidence="6">
    <location>
        <begin position="21"/>
        <end position="42"/>
    </location>
</feature>
<evidence type="ECO:0000259" key="7">
    <source>
        <dbReference type="Pfam" id="PF02687"/>
    </source>
</evidence>
<proteinExistence type="predicted"/>
<keyword evidence="10" id="KW-1185">Reference proteome</keyword>
<dbReference type="KEGG" id="mgin:FRZ54_23315"/>
<gene>
    <name evidence="9" type="ORF">FRZ54_23315</name>
</gene>
<feature type="transmembrane region" description="Helical" evidence="6">
    <location>
        <begin position="755"/>
        <end position="775"/>
    </location>
</feature>
<dbReference type="Proteomes" id="UP000321479">
    <property type="component" value="Chromosome"/>
</dbReference>
<feature type="transmembrane region" description="Helical" evidence="6">
    <location>
        <begin position="283"/>
        <end position="303"/>
    </location>
</feature>
<dbReference type="PROSITE" id="PS51257">
    <property type="entry name" value="PROKAR_LIPOPROTEIN"/>
    <property type="match status" value="1"/>
</dbReference>
<keyword evidence="5 6" id="KW-0472">Membrane</keyword>
<comment type="subcellular location">
    <subcellularLocation>
        <location evidence="1">Cell membrane</location>
        <topology evidence="1">Multi-pass membrane protein</topology>
    </subcellularLocation>
</comment>
<feature type="domain" description="ABC3 transporter permease C-terminal" evidence="7">
    <location>
        <begin position="672"/>
        <end position="781"/>
    </location>
</feature>
<dbReference type="InterPro" id="IPR050250">
    <property type="entry name" value="Macrolide_Exporter_MacB"/>
</dbReference>
<organism evidence="9 10">
    <name type="scientific">Mucilaginibacter ginsenosidivorans</name>
    <dbReference type="NCBI Taxonomy" id="398053"/>
    <lineage>
        <taxon>Bacteria</taxon>
        <taxon>Pseudomonadati</taxon>
        <taxon>Bacteroidota</taxon>
        <taxon>Sphingobacteriia</taxon>
        <taxon>Sphingobacteriales</taxon>
        <taxon>Sphingobacteriaceae</taxon>
        <taxon>Mucilaginibacter</taxon>
    </lineage>
</organism>
<dbReference type="OrthoDB" id="1451596at2"/>
<dbReference type="InterPro" id="IPR025857">
    <property type="entry name" value="MacB_PCD"/>
</dbReference>
<evidence type="ECO:0000256" key="5">
    <source>
        <dbReference type="ARBA" id="ARBA00023136"/>
    </source>
</evidence>
<evidence type="ECO:0000256" key="6">
    <source>
        <dbReference type="SAM" id="Phobius"/>
    </source>
</evidence>
<dbReference type="RefSeq" id="WP_147034204.1">
    <property type="nucleotide sequence ID" value="NZ_CP042436.1"/>
</dbReference>
<keyword evidence="2" id="KW-1003">Cell membrane</keyword>
<feature type="domain" description="MacB-like periplasmic core" evidence="8">
    <location>
        <begin position="431"/>
        <end position="632"/>
    </location>
</feature>
<feature type="transmembrane region" description="Helical" evidence="6">
    <location>
        <begin position="92"/>
        <end position="109"/>
    </location>
</feature>
<reference evidence="9 10" key="1">
    <citation type="journal article" date="2017" name="Curr. Microbiol.">
        <title>Mucilaginibacter ginsenosidivorans sp. nov., Isolated from Soil of Ginseng Field.</title>
        <authorList>
            <person name="Kim M.M."/>
            <person name="Siddiqi M.Z."/>
            <person name="Im W.T."/>
        </authorList>
    </citation>
    <scope>NUCLEOTIDE SEQUENCE [LARGE SCALE GENOMIC DNA]</scope>
    <source>
        <strain evidence="9 10">Gsoil 3017</strain>
    </source>
</reference>
<feature type="domain" description="ABC3 transporter permease C-terminal" evidence="7">
    <location>
        <begin position="289"/>
        <end position="404"/>
    </location>
</feature>
<dbReference type="Pfam" id="PF02687">
    <property type="entry name" value="FtsX"/>
    <property type="match status" value="2"/>
</dbReference>
<dbReference type="AlphaFoldDB" id="A0A5B8V1H6"/>
<feature type="transmembrane region" description="Helical" evidence="6">
    <location>
        <begin position="376"/>
        <end position="398"/>
    </location>
</feature>
<feature type="transmembrane region" description="Helical" evidence="6">
    <location>
        <begin position="339"/>
        <end position="364"/>
    </location>
</feature>
<dbReference type="InterPro" id="IPR003838">
    <property type="entry name" value="ABC3_permease_C"/>
</dbReference>
<dbReference type="EMBL" id="CP042436">
    <property type="protein sequence ID" value="QEC65377.1"/>
    <property type="molecule type" value="Genomic_DNA"/>
</dbReference>
<protein>
    <submittedName>
        <fullName evidence="9">FtsX-like permease family protein</fullName>
    </submittedName>
</protein>
<evidence type="ECO:0000313" key="10">
    <source>
        <dbReference type="Proteomes" id="UP000321479"/>
    </source>
</evidence>
<accession>A0A5B8V1H6</accession>
<keyword evidence="3 6" id="KW-0812">Transmembrane</keyword>